<evidence type="ECO:0000256" key="3">
    <source>
        <dbReference type="ARBA" id="ARBA00004656"/>
    </source>
</evidence>
<dbReference type="PROSITE" id="PS51292">
    <property type="entry name" value="ZF_RING_CH"/>
    <property type="match status" value="1"/>
</dbReference>
<evidence type="ECO:0000256" key="9">
    <source>
        <dbReference type="SAM" id="Phobius"/>
    </source>
</evidence>
<evidence type="ECO:0000313" key="11">
    <source>
        <dbReference type="EMBL" id="SYZ68382.1"/>
    </source>
</evidence>
<dbReference type="AlphaFoldDB" id="A0A3P3ZDT6"/>
<feature type="region of interest" description="Disordered" evidence="8">
    <location>
        <begin position="535"/>
        <end position="556"/>
    </location>
</feature>
<feature type="compositionally biased region" description="Pro residues" evidence="8">
    <location>
        <begin position="1139"/>
        <end position="1152"/>
    </location>
</feature>
<dbReference type="PANTHER" id="PTHR45981">
    <property type="entry name" value="LD02310P"/>
    <property type="match status" value="1"/>
</dbReference>
<feature type="region of interest" description="Disordered" evidence="8">
    <location>
        <begin position="50"/>
        <end position="72"/>
    </location>
</feature>
<evidence type="ECO:0000256" key="1">
    <source>
        <dbReference type="ARBA" id="ARBA00004127"/>
    </source>
</evidence>
<dbReference type="Pfam" id="PF12906">
    <property type="entry name" value="RINGv"/>
    <property type="match status" value="1"/>
</dbReference>
<dbReference type="GO" id="GO:0002376">
    <property type="term" value="P:immune system process"/>
    <property type="evidence" value="ECO:0007669"/>
    <property type="project" value="UniProtKB-KW"/>
</dbReference>
<reference evidence="11 12" key="1">
    <citation type="submission" date="2018-09" db="EMBL/GenBank/DDBJ databases">
        <authorList>
            <person name="Peiro R."/>
            <person name="Begona"/>
            <person name="Cbmso G."/>
            <person name="Lopez M."/>
            <person name="Gonzalez S."/>
        </authorList>
    </citation>
    <scope>NUCLEOTIDE SEQUENCE [LARGE SCALE GENOMIC DNA]</scope>
</reference>
<feature type="transmembrane region" description="Helical" evidence="9">
    <location>
        <begin position="961"/>
        <end position="982"/>
    </location>
</feature>
<accession>A0A3P3ZDT6</accession>
<gene>
    <name evidence="11" type="ORF">LBRM2904_31.1920</name>
</gene>
<dbReference type="GO" id="GO:0005768">
    <property type="term" value="C:endosome"/>
    <property type="evidence" value="ECO:0007669"/>
    <property type="project" value="UniProtKB-SubCell"/>
</dbReference>
<feature type="transmembrane region" description="Helical" evidence="9">
    <location>
        <begin position="1047"/>
        <end position="1071"/>
    </location>
</feature>
<feature type="compositionally biased region" description="Polar residues" evidence="8">
    <location>
        <begin position="759"/>
        <end position="771"/>
    </location>
</feature>
<dbReference type="SMART" id="SM00744">
    <property type="entry name" value="RINGv"/>
    <property type="match status" value="1"/>
</dbReference>
<feature type="compositionally biased region" description="Low complexity" evidence="8">
    <location>
        <begin position="1125"/>
        <end position="1138"/>
    </location>
</feature>
<proteinExistence type="predicted"/>
<organism evidence="11 12">
    <name type="scientific">Leishmania braziliensis MHOM/BR/75/M2904</name>
    <dbReference type="NCBI Taxonomy" id="420245"/>
    <lineage>
        <taxon>Eukaryota</taxon>
        <taxon>Discoba</taxon>
        <taxon>Euglenozoa</taxon>
        <taxon>Kinetoplastea</taxon>
        <taxon>Metakinetoplastina</taxon>
        <taxon>Trypanosomatida</taxon>
        <taxon>Trypanosomatidae</taxon>
        <taxon>Leishmaniinae</taxon>
        <taxon>Leishmania</taxon>
        <taxon>Leishmania braziliensis species complex</taxon>
    </lineage>
</organism>
<dbReference type="InterPro" id="IPR013083">
    <property type="entry name" value="Znf_RING/FYVE/PHD"/>
</dbReference>
<evidence type="ECO:0000256" key="4">
    <source>
        <dbReference type="ARBA" id="ARBA00022723"/>
    </source>
</evidence>
<dbReference type="Proteomes" id="UP000319462">
    <property type="component" value="Chromosome 31"/>
</dbReference>
<dbReference type="CDD" id="cd16495">
    <property type="entry name" value="RING_CH-C4HC3_MARCH"/>
    <property type="match status" value="1"/>
</dbReference>
<feature type="transmembrane region" description="Helical" evidence="9">
    <location>
        <begin position="908"/>
        <end position="929"/>
    </location>
</feature>
<name>A0A3P3ZDT6_LEIBR</name>
<dbReference type="InterPro" id="IPR011016">
    <property type="entry name" value="Znf_RING-CH"/>
</dbReference>
<evidence type="ECO:0000256" key="7">
    <source>
        <dbReference type="ARBA" id="ARBA00022859"/>
    </source>
</evidence>
<dbReference type="GO" id="GO:0008270">
    <property type="term" value="F:zinc ion binding"/>
    <property type="evidence" value="ECO:0007669"/>
    <property type="project" value="UniProtKB-KW"/>
</dbReference>
<feature type="region of interest" description="Disordered" evidence="8">
    <location>
        <begin position="708"/>
        <end position="730"/>
    </location>
</feature>
<evidence type="ECO:0000256" key="2">
    <source>
        <dbReference type="ARBA" id="ARBA00004177"/>
    </source>
</evidence>
<feature type="domain" description="RING-CH-type" evidence="10">
    <location>
        <begin position="829"/>
        <end position="895"/>
    </location>
</feature>
<keyword evidence="9" id="KW-0812">Transmembrane</keyword>
<evidence type="ECO:0000256" key="5">
    <source>
        <dbReference type="ARBA" id="ARBA00022771"/>
    </source>
</evidence>
<dbReference type="GO" id="GO:0005765">
    <property type="term" value="C:lysosomal membrane"/>
    <property type="evidence" value="ECO:0007669"/>
    <property type="project" value="UniProtKB-SubCell"/>
</dbReference>
<dbReference type="FunFam" id="3.30.40.10:FF:000912">
    <property type="entry name" value="RING-variant_domain_containing_protein_-_putative"/>
    <property type="match status" value="1"/>
</dbReference>
<dbReference type="EMBL" id="LS997630">
    <property type="protein sequence ID" value="SYZ68382.1"/>
    <property type="molecule type" value="Genomic_DNA"/>
</dbReference>
<keyword evidence="9" id="KW-0472">Membrane</keyword>
<feature type="region of interest" description="Disordered" evidence="8">
    <location>
        <begin position="635"/>
        <end position="667"/>
    </location>
</feature>
<keyword evidence="7" id="KW-0391">Immunity</keyword>
<feature type="transmembrane region" description="Helical" evidence="9">
    <location>
        <begin position="1007"/>
        <end position="1027"/>
    </location>
</feature>
<dbReference type="Gene3D" id="3.30.40.10">
    <property type="entry name" value="Zinc/RING finger domain, C3HC4 (zinc finger)"/>
    <property type="match status" value="1"/>
</dbReference>
<evidence type="ECO:0000259" key="10">
    <source>
        <dbReference type="PROSITE" id="PS51292"/>
    </source>
</evidence>
<feature type="transmembrane region" description="Helical" evidence="9">
    <location>
        <begin position="453"/>
        <end position="472"/>
    </location>
</feature>
<evidence type="ECO:0000256" key="8">
    <source>
        <dbReference type="SAM" id="MobiDB-lite"/>
    </source>
</evidence>
<feature type="region of interest" description="Disordered" evidence="8">
    <location>
        <begin position="154"/>
        <end position="180"/>
    </location>
</feature>
<keyword evidence="9" id="KW-1133">Transmembrane helix</keyword>
<protein>
    <submittedName>
        <fullName evidence="11">RING-variant_domain_containing_protein</fullName>
    </submittedName>
</protein>
<keyword evidence="5" id="KW-0863">Zinc-finger</keyword>
<keyword evidence="6" id="KW-0862">Zinc</keyword>
<evidence type="ECO:0000256" key="6">
    <source>
        <dbReference type="ARBA" id="ARBA00022833"/>
    </source>
</evidence>
<feature type="region of interest" description="Disordered" evidence="8">
    <location>
        <begin position="745"/>
        <end position="774"/>
    </location>
</feature>
<comment type="subcellular location">
    <subcellularLocation>
        <location evidence="1">Endomembrane system</location>
        <topology evidence="1">Multi-pass membrane protein</topology>
    </subcellularLocation>
    <subcellularLocation>
        <location evidence="2">Endosome</location>
    </subcellularLocation>
    <subcellularLocation>
        <location evidence="3">Lysosome membrane</location>
    </subcellularLocation>
</comment>
<feature type="compositionally biased region" description="Polar residues" evidence="8">
    <location>
        <begin position="169"/>
        <end position="180"/>
    </location>
</feature>
<dbReference type="SUPFAM" id="SSF57850">
    <property type="entry name" value="RING/U-box"/>
    <property type="match status" value="1"/>
</dbReference>
<evidence type="ECO:0000313" key="12">
    <source>
        <dbReference type="Proteomes" id="UP000319462"/>
    </source>
</evidence>
<feature type="compositionally biased region" description="Polar residues" evidence="8">
    <location>
        <begin position="644"/>
        <end position="654"/>
    </location>
</feature>
<keyword evidence="4" id="KW-0479">Metal-binding</keyword>
<feature type="region of interest" description="Disordered" evidence="8">
    <location>
        <begin position="1125"/>
        <end position="1189"/>
    </location>
</feature>
<sequence>MARFPAHAPGRAALLRLRVSTSITTALLLSLLVVIACSVKTTHAAAPLVSSEHRQGSVPALSGGATTAKAARHQKSALSRLEGHSLEEQDAFHRRFIPTLSVLYTMSRKANEFTSAAAVQAQDPAVRMSASWQNHRVASPAMVQSLAPLGAAEQTSSTASIRSRAVSAEENSTQTPSSTAQRIAGWIEKTQQASRAVIEDAGSPKPVVDDGSPKTLYARDARHELIRLMANHAKDTLIDVDSAKALIPLTIVGSGTTVVRFNGEAGNIINAVVQLKDHRYDKFVKRTNCYGMYLQVELRNHYKLDSNIYSAMGTEAVAAATQAREYADLDTWRDTENSGTLNGIDESSSPDFSSEDERSSRWSNFWDSVAPLFDNSAMCKVLQSVSMRVDKAPVTESYYIILRSTTAQAFQHTEYHANSTEFHPTRREDSPYTCELNVFFDQEPAVRLKWRQFTFALVLPLLVLFLPLPFTMRRADLVQQYMMDSNFAEWMWMPPLLLRKKMVETLKAGVEWVVSLRSAYQQQIMRNHLLRQEQAHQGTGVAQSAAEQEQPSHQTGVQRFGWGTATRAAPSLESQDLTDFSAAAGGDVQAEPLPESCTKHYFHEEEANTSICSQSNTHSKFSLASIGSGFDEPHDSAYHHRCHQQTGGSSNADTVSPPHSACSQDPLMEDVSRPFSTTGCTRWHCQHARESSAACEAARAVSVHVPPSPDAAEYWREDNQSGPRARSNGHDVLFTAEELADAGRSLPTRKQHQHAASAPQMSVNDAMQTTSKRPREEEEAMASCEGAVDGAPISGTSAPIRAGIAASPAATAATCGPAPASSAAKSSPDEEEEESFCRICREGEDVAPLIVPCACTGSVRFVHPTCLDRWRIESAKRNLANVNHCEICKEPFRVNIQRSMLLWESSQHILNGICLFLACFVLLVAATTLTHVTLGELSCSASYHQVAYNTMFRFEGLSLTLFVYCLVVLLLLYANLIVYSWFRSQPDVEEYVEEMHITPPFYTRHNVLLIVLVGVVLLMQAQAMGYLLKYLLYTTSHLAWNWETSPLIGGILFSLFSTCTVTLCSWGRYMYVEHVVNRGRGDAPTTDVVVETIGDSDRAEIVADTNNDRAAPTLLTQPITAPATIASSASPTGTAASAAPPPPPPPSSPAPPDAAASSPAPPTAPRTVEQQYSAGEDTDYTRHFTIPPDQRVIRAFEYCPPRRKLPK</sequence>